<reference evidence="2 3" key="1">
    <citation type="submission" date="2023-02" db="EMBL/GenBank/DDBJ databases">
        <title>Bacterial whole genome sequence for Curvibacter sp. HBC28.</title>
        <authorList>
            <person name="Le V."/>
            <person name="Ko S.-R."/>
            <person name="Ahn C.-Y."/>
            <person name="Oh H.-M."/>
        </authorList>
    </citation>
    <scope>NUCLEOTIDE SEQUENCE [LARGE SCALE GENOMIC DNA]</scope>
    <source>
        <strain evidence="2 3">HBC28</strain>
    </source>
</reference>
<proteinExistence type="predicted"/>
<name>A0ABT5MHX6_9BURK</name>
<organism evidence="2 3">
    <name type="scientific">Curvibacter microcysteis</name>
    <dbReference type="NCBI Taxonomy" id="3026419"/>
    <lineage>
        <taxon>Bacteria</taxon>
        <taxon>Pseudomonadati</taxon>
        <taxon>Pseudomonadota</taxon>
        <taxon>Betaproteobacteria</taxon>
        <taxon>Burkholderiales</taxon>
        <taxon>Comamonadaceae</taxon>
        <taxon>Curvibacter</taxon>
    </lineage>
</organism>
<dbReference type="EMBL" id="JAQSIO010000005">
    <property type="protein sequence ID" value="MDD0815965.1"/>
    <property type="molecule type" value="Genomic_DNA"/>
</dbReference>
<gene>
    <name evidence="2" type="ORF">PSQ39_15115</name>
</gene>
<dbReference type="PROSITE" id="PS51257">
    <property type="entry name" value="PROKAR_LIPOPROTEIN"/>
    <property type="match status" value="1"/>
</dbReference>
<feature type="domain" description="DUF5666" evidence="1">
    <location>
        <begin position="112"/>
        <end position="164"/>
    </location>
</feature>
<comment type="caution">
    <text evidence="2">The sequence shown here is derived from an EMBL/GenBank/DDBJ whole genome shotgun (WGS) entry which is preliminary data.</text>
</comment>
<protein>
    <submittedName>
        <fullName evidence="2">DUF5666 domain-containing protein</fullName>
    </submittedName>
</protein>
<keyword evidence="3" id="KW-1185">Reference proteome</keyword>
<dbReference type="InterPro" id="IPR043724">
    <property type="entry name" value="DUF5666"/>
</dbReference>
<sequence>MTTHKWGLAGLLTFVLSLVLVACGGGGLTAQLPGGVGTGGTGISLGTVVGFGSLVVDGTRYSSDTPSYVAASDSAAAARVAATDVSLGAQLQIALDASGTPSEVLIEPTLVGTVSQVGSNGFTVNGMAVVVNPVATAGPVTYYAGLRGLSDVKLGMLVEVHGVPGLDANGNAYQQATLVSQLASTVQARRLAGPVSGLDTAQGVFNIGSVRVQMGATTTLSPSGAVLSNGQWVNVWSATPLTSAGTRMSAGAVRVRSLAGRSGQAQVAGLVTSLGSGRLNLAGIPVDVSASALAATVSGVSRGAYVVVQGSLDASTGLVTATSLQVAAKQAATVSLQGVITGYVGSSNFLVRGVTVDASQASVQGGSPSALGNGVYVQITGAVASGLANAVLAQTVVLPASVPQGATVTYRGVVSNWVPAQGTFTLQYQQNGRSQTAAVTLAANVVYRNGVASRLVNGASVEIEATSSGSLNTAYTVTFQSGSDSSVDGSKVYETEGRAYQVGASSFQVNNLLIQRNGVAPTGGSLVDGARVSVHFVQSGGQNLATSIEIEH</sequence>
<evidence type="ECO:0000313" key="3">
    <source>
        <dbReference type="Proteomes" id="UP001528672"/>
    </source>
</evidence>
<accession>A0ABT5MHX6</accession>
<dbReference type="Proteomes" id="UP001528672">
    <property type="component" value="Unassembled WGS sequence"/>
</dbReference>
<evidence type="ECO:0000259" key="1">
    <source>
        <dbReference type="Pfam" id="PF18914"/>
    </source>
</evidence>
<dbReference type="Pfam" id="PF18914">
    <property type="entry name" value="DUF5666"/>
    <property type="match status" value="2"/>
</dbReference>
<feature type="domain" description="DUF5666" evidence="1">
    <location>
        <begin position="269"/>
        <end position="323"/>
    </location>
</feature>
<dbReference type="RefSeq" id="WP_273927656.1">
    <property type="nucleotide sequence ID" value="NZ_JAQSIO010000005.1"/>
</dbReference>
<evidence type="ECO:0000313" key="2">
    <source>
        <dbReference type="EMBL" id="MDD0815965.1"/>
    </source>
</evidence>